<dbReference type="Gene3D" id="2.40.50.140">
    <property type="entry name" value="Nucleic acid-binding proteins"/>
    <property type="match status" value="1"/>
</dbReference>
<accession>A0A9D3RZG6</accession>
<dbReference type="AlphaFoldDB" id="A0A9D3RZG6"/>
<name>A0A9D3RZG6_ANGAN</name>
<evidence type="ECO:0000313" key="1">
    <source>
        <dbReference type="EMBL" id="KAG5847061.1"/>
    </source>
</evidence>
<dbReference type="Proteomes" id="UP001044222">
    <property type="component" value="Chromosome 6"/>
</dbReference>
<gene>
    <name evidence="1" type="ORF">ANANG_G00121820</name>
</gene>
<dbReference type="InterPro" id="IPR012340">
    <property type="entry name" value="NA-bd_OB-fold"/>
</dbReference>
<proteinExistence type="predicted"/>
<organism evidence="1 2">
    <name type="scientific">Anguilla anguilla</name>
    <name type="common">European freshwater eel</name>
    <name type="synonym">Muraena anguilla</name>
    <dbReference type="NCBI Taxonomy" id="7936"/>
    <lineage>
        <taxon>Eukaryota</taxon>
        <taxon>Metazoa</taxon>
        <taxon>Chordata</taxon>
        <taxon>Craniata</taxon>
        <taxon>Vertebrata</taxon>
        <taxon>Euteleostomi</taxon>
        <taxon>Actinopterygii</taxon>
        <taxon>Neopterygii</taxon>
        <taxon>Teleostei</taxon>
        <taxon>Anguilliformes</taxon>
        <taxon>Anguillidae</taxon>
        <taxon>Anguilla</taxon>
    </lineage>
</organism>
<keyword evidence="2" id="KW-1185">Reference proteome</keyword>
<reference evidence="1" key="1">
    <citation type="submission" date="2021-01" db="EMBL/GenBank/DDBJ databases">
        <title>A chromosome-scale assembly of European eel, Anguilla anguilla.</title>
        <authorList>
            <person name="Henkel C."/>
            <person name="Jong-Raadsen S.A."/>
            <person name="Dufour S."/>
            <person name="Weltzien F.-A."/>
            <person name="Palstra A.P."/>
            <person name="Pelster B."/>
            <person name="Spaink H.P."/>
            <person name="Van Den Thillart G.E."/>
            <person name="Jansen H."/>
            <person name="Zahm M."/>
            <person name="Klopp C."/>
            <person name="Cedric C."/>
            <person name="Louis A."/>
            <person name="Berthelot C."/>
            <person name="Parey E."/>
            <person name="Roest Crollius H."/>
            <person name="Montfort J."/>
            <person name="Robinson-Rechavi M."/>
            <person name="Bucao C."/>
            <person name="Bouchez O."/>
            <person name="Gislard M."/>
            <person name="Lluch J."/>
            <person name="Milhes M."/>
            <person name="Lampietro C."/>
            <person name="Lopez Roques C."/>
            <person name="Donnadieu C."/>
            <person name="Braasch I."/>
            <person name="Desvignes T."/>
            <person name="Postlethwait J."/>
            <person name="Bobe J."/>
            <person name="Guiguen Y."/>
            <person name="Dirks R."/>
        </authorList>
    </citation>
    <scope>NUCLEOTIDE SEQUENCE</scope>
    <source>
        <strain evidence="1">Tag_6206</strain>
        <tissue evidence="1">Liver</tissue>
    </source>
</reference>
<comment type="caution">
    <text evidence="1">The sequence shown here is derived from an EMBL/GenBank/DDBJ whole genome shotgun (WGS) entry which is preliminary data.</text>
</comment>
<protein>
    <submittedName>
        <fullName evidence="1">Uncharacterized protein</fullName>
    </submittedName>
</protein>
<sequence>MASPAEIPKEESETATSLEVIKLPFLPTVPPSSSKLNIDKVQALGPRQSVSVMEAKILAQGTLSKVVPVNGTDCELKVFQIGDSSGQVKLTLWDKQIIQVGALKS</sequence>
<dbReference type="EMBL" id="JAFIRN010000006">
    <property type="protein sequence ID" value="KAG5847061.1"/>
    <property type="molecule type" value="Genomic_DNA"/>
</dbReference>
<evidence type="ECO:0000313" key="2">
    <source>
        <dbReference type="Proteomes" id="UP001044222"/>
    </source>
</evidence>